<dbReference type="InterPro" id="IPR027417">
    <property type="entry name" value="P-loop_NTPase"/>
</dbReference>
<dbReference type="PANTHER" id="PTHR24221">
    <property type="entry name" value="ATP-BINDING CASSETTE SUB-FAMILY B"/>
    <property type="match status" value="1"/>
</dbReference>
<reference evidence="11" key="2">
    <citation type="submission" date="2020-09" db="EMBL/GenBank/DDBJ databases">
        <authorList>
            <person name="Sun Q."/>
            <person name="Sedlacek I."/>
        </authorList>
    </citation>
    <scope>NUCLEOTIDE SEQUENCE</scope>
    <source>
        <strain evidence="11">CCM 7897</strain>
    </source>
</reference>
<evidence type="ECO:0000256" key="7">
    <source>
        <dbReference type="ARBA" id="ARBA00023136"/>
    </source>
</evidence>
<protein>
    <submittedName>
        <fullName evidence="11">ABC transporter permease</fullName>
    </submittedName>
</protein>
<dbReference type="SUPFAM" id="SSF52540">
    <property type="entry name" value="P-loop containing nucleoside triphosphate hydrolases"/>
    <property type="match status" value="1"/>
</dbReference>
<dbReference type="PROSITE" id="PS50893">
    <property type="entry name" value="ABC_TRANSPORTER_2"/>
    <property type="match status" value="1"/>
</dbReference>
<feature type="transmembrane region" description="Helical" evidence="8">
    <location>
        <begin position="182"/>
        <end position="203"/>
    </location>
</feature>
<dbReference type="GO" id="GO:0140359">
    <property type="term" value="F:ABC-type transporter activity"/>
    <property type="evidence" value="ECO:0007669"/>
    <property type="project" value="InterPro"/>
</dbReference>
<feature type="domain" description="ABC transporter" evidence="9">
    <location>
        <begin position="357"/>
        <end position="572"/>
    </location>
</feature>
<comment type="caution">
    <text evidence="11">The sequence shown here is derived from an EMBL/GenBank/DDBJ whole genome shotgun (WGS) entry which is preliminary data.</text>
</comment>
<evidence type="ECO:0000256" key="4">
    <source>
        <dbReference type="ARBA" id="ARBA00022741"/>
    </source>
</evidence>
<dbReference type="Proteomes" id="UP000606044">
    <property type="component" value="Unassembled WGS sequence"/>
</dbReference>
<sequence length="577" mass="59050">MSPHGEPALPAPRARLPWASLKPVLALFRAEAGWTLFGGMVLAVCTLLAGMLLLGLSGWFITATALAGLSAATALTFDVFSPSAGIRFLALARTGARYGERLVTHEATLGVLAGLRARLFHGWAAPGAARTLLARPARILFRLTEDIDALGNLYLRVLVPVAAAILTSLAAGFAFGLAAGPLAGVMLVAGLLLVGLGLPYAGARTAFAANRRRVHATEALRARTIDLMAGQTDLVMAGRLVAQGERVVAADAALAVADDRLNRIETLVGAGLGFGGAALVTGALLVAGALAQAGSITAPVAAALVLGALAVLEPFAALRRGALELGRALLAARRLAPRLDAEVSPAVPLLPPEGIAVQLSGVALRHAGVERPVLDDVSLSIARGERVGLIGPSGAGKSSLIALISGEAAPDGGRVAAMSGTVLTQRTELFQDSVRDNLRLAAPQADDAALWAALEEAGLAQDVRAMDGGLDARLGEGGLGLSGGQARRLAVARLMLRGTDLWLLDEPTDGLDADTARGVLASLSEQATGRTLVVATHIRREAELCDRLLVIAQGRIVARIARGDAAFAAALAGLRPD</sequence>
<dbReference type="GO" id="GO:0005886">
    <property type="term" value="C:plasma membrane"/>
    <property type="evidence" value="ECO:0007669"/>
    <property type="project" value="UniProtKB-SubCell"/>
</dbReference>
<evidence type="ECO:0000256" key="3">
    <source>
        <dbReference type="ARBA" id="ARBA00022692"/>
    </source>
</evidence>
<feature type="transmembrane region" description="Helical" evidence="8">
    <location>
        <begin position="32"/>
        <end position="53"/>
    </location>
</feature>
<evidence type="ECO:0000259" key="9">
    <source>
        <dbReference type="PROSITE" id="PS50893"/>
    </source>
</evidence>
<keyword evidence="4" id="KW-0547">Nucleotide-binding</keyword>
<dbReference type="Gene3D" id="1.20.1560.10">
    <property type="entry name" value="ABC transporter type 1, transmembrane domain"/>
    <property type="match status" value="1"/>
</dbReference>
<organism evidence="11 12">
    <name type="scientific">Azorhizobium oxalatiphilum</name>
    <dbReference type="NCBI Taxonomy" id="980631"/>
    <lineage>
        <taxon>Bacteria</taxon>
        <taxon>Pseudomonadati</taxon>
        <taxon>Pseudomonadota</taxon>
        <taxon>Alphaproteobacteria</taxon>
        <taxon>Hyphomicrobiales</taxon>
        <taxon>Xanthobacteraceae</taxon>
        <taxon>Azorhizobium</taxon>
    </lineage>
</organism>
<feature type="transmembrane region" description="Helical" evidence="8">
    <location>
        <begin position="267"/>
        <end position="290"/>
    </location>
</feature>
<comment type="similarity">
    <text evidence="2">Belongs to the ABC transporter superfamily.</text>
</comment>
<feature type="domain" description="ABC transmembrane type-1" evidence="10">
    <location>
        <begin position="37"/>
        <end position="327"/>
    </location>
</feature>
<dbReference type="EMBL" id="BMCT01000007">
    <property type="protein sequence ID" value="GGF77359.1"/>
    <property type="molecule type" value="Genomic_DNA"/>
</dbReference>
<gene>
    <name evidence="11" type="primary">cydC</name>
    <name evidence="11" type="ORF">GCM10007301_41660</name>
</gene>
<dbReference type="InterPro" id="IPR003439">
    <property type="entry name" value="ABC_transporter-like_ATP-bd"/>
</dbReference>
<evidence type="ECO:0000256" key="8">
    <source>
        <dbReference type="SAM" id="Phobius"/>
    </source>
</evidence>
<comment type="subcellular location">
    <subcellularLocation>
        <location evidence="1">Cell membrane</location>
        <topology evidence="1">Multi-pass membrane protein</topology>
    </subcellularLocation>
</comment>
<dbReference type="PROSITE" id="PS50929">
    <property type="entry name" value="ABC_TM1F"/>
    <property type="match status" value="1"/>
</dbReference>
<evidence type="ECO:0000256" key="6">
    <source>
        <dbReference type="ARBA" id="ARBA00022989"/>
    </source>
</evidence>
<name>A0A917C930_9HYPH</name>
<dbReference type="SUPFAM" id="SSF90123">
    <property type="entry name" value="ABC transporter transmembrane region"/>
    <property type="match status" value="1"/>
</dbReference>
<dbReference type="SMART" id="SM00382">
    <property type="entry name" value="AAA"/>
    <property type="match status" value="1"/>
</dbReference>
<dbReference type="InterPro" id="IPR003593">
    <property type="entry name" value="AAA+_ATPase"/>
</dbReference>
<feature type="transmembrane region" description="Helical" evidence="8">
    <location>
        <begin position="153"/>
        <end position="176"/>
    </location>
</feature>
<dbReference type="AlphaFoldDB" id="A0A917C930"/>
<evidence type="ECO:0000313" key="12">
    <source>
        <dbReference type="Proteomes" id="UP000606044"/>
    </source>
</evidence>
<evidence type="ECO:0000259" key="10">
    <source>
        <dbReference type="PROSITE" id="PS50929"/>
    </source>
</evidence>
<reference evidence="11" key="1">
    <citation type="journal article" date="2014" name="Int. J. Syst. Evol. Microbiol.">
        <title>Complete genome sequence of Corynebacterium casei LMG S-19264T (=DSM 44701T), isolated from a smear-ripened cheese.</title>
        <authorList>
            <consortium name="US DOE Joint Genome Institute (JGI-PGF)"/>
            <person name="Walter F."/>
            <person name="Albersmeier A."/>
            <person name="Kalinowski J."/>
            <person name="Ruckert C."/>
        </authorList>
    </citation>
    <scope>NUCLEOTIDE SEQUENCE</scope>
    <source>
        <strain evidence="11">CCM 7897</strain>
    </source>
</reference>
<keyword evidence="7 8" id="KW-0472">Membrane</keyword>
<feature type="transmembrane region" description="Helical" evidence="8">
    <location>
        <begin position="296"/>
        <end position="318"/>
    </location>
</feature>
<dbReference type="PROSITE" id="PS00211">
    <property type="entry name" value="ABC_TRANSPORTER_1"/>
    <property type="match status" value="1"/>
</dbReference>
<keyword evidence="12" id="KW-1185">Reference proteome</keyword>
<evidence type="ECO:0000256" key="1">
    <source>
        <dbReference type="ARBA" id="ARBA00004651"/>
    </source>
</evidence>
<evidence type="ECO:0000256" key="5">
    <source>
        <dbReference type="ARBA" id="ARBA00022840"/>
    </source>
</evidence>
<dbReference type="InterPro" id="IPR039421">
    <property type="entry name" value="Type_1_exporter"/>
</dbReference>
<accession>A0A917C930</accession>
<dbReference type="RefSeq" id="WP_188582207.1">
    <property type="nucleotide sequence ID" value="NZ_BMCT01000007.1"/>
</dbReference>
<keyword evidence="6 8" id="KW-1133">Transmembrane helix</keyword>
<dbReference type="GO" id="GO:0005524">
    <property type="term" value="F:ATP binding"/>
    <property type="evidence" value="ECO:0007669"/>
    <property type="project" value="UniProtKB-KW"/>
</dbReference>
<dbReference type="Pfam" id="PF00005">
    <property type="entry name" value="ABC_tran"/>
    <property type="match status" value="1"/>
</dbReference>
<dbReference type="InterPro" id="IPR011527">
    <property type="entry name" value="ABC1_TM_dom"/>
</dbReference>
<keyword evidence="3 8" id="KW-0812">Transmembrane</keyword>
<evidence type="ECO:0000256" key="2">
    <source>
        <dbReference type="ARBA" id="ARBA00005417"/>
    </source>
</evidence>
<keyword evidence="5" id="KW-0067">ATP-binding</keyword>
<proteinExistence type="inferred from homology"/>
<dbReference type="GO" id="GO:0016887">
    <property type="term" value="F:ATP hydrolysis activity"/>
    <property type="evidence" value="ECO:0007669"/>
    <property type="project" value="InterPro"/>
</dbReference>
<dbReference type="InterPro" id="IPR036640">
    <property type="entry name" value="ABC1_TM_sf"/>
</dbReference>
<dbReference type="Gene3D" id="3.40.50.300">
    <property type="entry name" value="P-loop containing nucleotide triphosphate hydrolases"/>
    <property type="match status" value="1"/>
</dbReference>
<dbReference type="GO" id="GO:0034040">
    <property type="term" value="F:ATPase-coupled lipid transmembrane transporter activity"/>
    <property type="evidence" value="ECO:0007669"/>
    <property type="project" value="TreeGrafter"/>
</dbReference>
<dbReference type="PANTHER" id="PTHR24221:SF654">
    <property type="entry name" value="ATP-BINDING CASSETTE SUB-FAMILY B MEMBER 6"/>
    <property type="match status" value="1"/>
</dbReference>
<dbReference type="InterPro" id="IPR017871">
    <property type="entry name" value="ABC_transporter-like_CS"/>
</dbReference>
<evidence type="ECO:0000313" key="11">
    <source>
        <dbReference type="EMBL" id="GGF77359.1"/>
    </source>
</evidence>